<protein>
    <submittedName>
        <fullName evidence="1">Uncharacterized protein</fullName>
    </submittedName>
</protein>
<sequence>MTKNIVGLLIISIASAVLIGCAYHDKKDRLVYVSGNDSFVLKKECVSEMKLIPNQNRDKHPDAMILAMMLNKSADCSGKLNSVFNENIGSTAAVYFNDVVILEPTQISSEVKTELSFRQYIPDGKIGIKILNAYQK</sequence>
<reference evidence="1" key="1">
    <citation type="submission" date="2019-05" db="EMBL/GenBank/DDBJ databases">
        <authorList>
            <consortium name="Pathogen Informatics"/>
        </authorList>
    </citation>
    <scope>NUCLEOTIDE SEQUENCE [LARGE SCALE GENOMIC DNA]</scope>
    <source>
        <strain evidence="1">NCTC12965</strain>
    </source>
</reference>
<dbReference type="EMBL" id="CABEEZ010000117">
    <property type="protein sequence ID" value="VTR47610.1"/>
    <property type="molecule type" value="Genomic_DNA"/>
</dbReference>
<accession>A0A0F7D2N7</accession>
<dbReference type="GeneID" id="30322282"/>
<gene>
    <name evidence="1" type="ORF">NCTC12965_05540</name>
</gene>
<dbReference type="AlphaFoldDB" id="A0A0F7D2N7"/>
<dbReference type="RefSeq" id="WP_024486556.1">
    <property type="nucleotide sequence ID" value="NZ_CAMISM010000001.1"/>
</dbReference>
<name>A0A0F7D2N7_SERFO</name>
<organism evidence="1">
    <name type="scientific">Serratia fonticola</name>
    <dbReference type="NCBI Taxonomy" id="47917"/>
    <lineage>
        <taxon>Bacteria</taxon>
        <taxon>Pseudomonadati</taxon>
        <taxon>Pseudomonadota</taxon>
        <taxon>Gammaproteobacteria</taxon>
        <taxon>Enterobacterales</taxon>
        <taxon>Yersiniaceae</taxon>
        <taxon>Serratia</taxon>
    </lineage>
</organism>
<dbReference type="PROSITE" id="PS51257">
    <property type="entry name" value="PROKAR_LIPOPROTEIN"/>
    <property type="match status" value="1"/>
</dbReference>
<proteinExistence type="predicted"/>
<dbReference type="KEGG" id="sfw:WN53_19090"/>
<evidence type="ECO:0000313" key="1">
    <source>
        <dbReference type="EMBL" id="VTR47610.1"/>
    </source>
</evidence>